<gene>
    <name evidence="10" type="ORF">E3W66_01745</name>
</gene>
<keyword evidence="5" id="KW-0574">Periplasm</keyword>
<evidence type="ECO:0000256" key="4">
    <source>
        <dbReference type="ARBA" id="ARBA00022729"/>
    </source>
</evidence>
<evidence type="ECO:0000313" key="10">
    <source>
        <dbReference type="EMBL" id="TFH68703.1"/>
    </source>
</evidence>
<proteinExistence type="inferred from homology"/>
<dbReference type="Gene3D" id="2.130.10.10">
    <property type="entry name" value="YVTN repeat-like/Quinoprotein amine dehydrogenase"/>
    <property type="match status" value="1"/>
</dbReference>
<keyword evidence="4 9" id="KW-0732">Signal</keyword>
<dbReference type="InterPro" id="IPR011044">
    <property type="entry name" value="Quino_amine_DH_bsu"/>
</dbReference>
<keyword evidence="11" id="KW-1185">Reference proteome</keyword>
<comment type="caution">
    <text evidence="10">The sequence shown here is derived from an EMBL/GenBank/DDBJ whole genome shotgun (WGS) entry which is preliminary data.</text>
</comment>
<evidence type="ECO:0000256" key="1">
    <source>
        <dbReference type="ARBA" id="ARBA00004418"/>
    </source>
</evidence>
<evidence type="ECO:0000256" key="7">
    <source>
        <dbReference type="ARBA" id="ARBA00023002"/>
    </source>
</evidence>
<protein>
    <submittedName>
        <fullName evidence="10">Methylamine dehydrogenase</fullName>
    </submittedName>
</protein>
<dbReference type="Proteomes" id="UP000298133">
    <property type="component" value="Unassembled WGS sequence"/>
</dbReference>
<keyword evidence="7" id="KW-0560">Oxidoreductase</keyword>
<dbReference type="PROSITE" id="PS51257">
    <property type="entry name" value="PROKAR_LIPOPROTEIN"/>
    <property type="match status" value="1"/>
</dbReference>
<feature type="signal peptide" evidence="9">
    <location>
        <begin position="1"/>
        <end position="23"/>
    </location>
</feature>
<organism evidence="10 11">
    <name type="scientific">Gammaproteobacteria bacterium LSUCC0057</name>
    <dbReference type="NCBI Taxonomy" id="2559237"/>
    <lineage>
        <taxon>Bacteria</taxon>
        <taxon>Pseudomonadati</taxon>
        <taxon>Pseudomonadota</taxon>
        <taxon>Gammaproteobacteria</taxon>
        <taxon>Cellvibrionales</taxon>
        <taxon>Porticoccaceae</taxon>
        <taxon>SAR92 clade</taxon>
    </lineage>
</organism>
<evidence type="ECO:0000256" key="9">
    <source>
        <dbReference type="SAM" id="SignalP"/>
    </source>
</evidence>
<dbReference type="InterPro" id="IPR015943">
    <property type="entry name" value="WD40/YVTN_repeat-like_dom_sf"/>
</dbReference>
<dbReference type="GO" id="GO:0030058">
    <property type="term" value="F:aliphatic amine dehydrogenase activity"/>
    <property type="evidence" value="ECO:0007669"/>
    <property type="project" value="InterPro"/>
</dbReference>
<keyword evidence="3" id="KW-0813">Transport</keyword>
<keyword evidence="6" id="KW-0249">Electron transport</keyword>
<comment type="subcellular location">
    <subcellularLocation>
        <location evidence="1">Periplasm</location>
    </subcellularLocation>
</comment>
<evidence type="ECO:0000256" key="2">
    <source>
        <dbReference type="ARBA" id="ARBA00010548"/>
    </source>
</evidence>
<feature type="disulfide bond" evidence="8">
    <location>
        <begin position="213"/>
        <end position="228"/>
    </location>
</feature>
<dbReference type="InterPro" id="IPR009451">
    <property type="entry name" value="Metamine_DH_Hvc"/>
</dbReference>
<keyword evidence="8" id="KW-1015">Disulfide bond</keyword>
<evidence type="ECO:0000256" key="5">
    <source>
        <dbReference type="ARBA" id="ARBA00022764"/>
    </source>
</evidence>
<dbReference type="GO" id="GO:0042597">
    <property type="term" value="C:periplasmic space"/>
    <property type="evidence" value="ECO:0007669"/>
    <property type="project" value="UniProtKB-SubCell"/>
</dbReference>
<accession>A0A4Y8UN28</accession>
<dbReference type="AlphaFoldDB" id="A0A4Y8UN28"/>
<evidence type="ECO:0000256" key="8">
    <source>
        <dbReference type="PIRSR" id="PIRSR609451-50"/>
    </source>
</evidence>
<dbReference type="OrthoDB" id="185182at2"/>
<reference evidence="10 11" key="1">
    <citation type="submission" date="2019-03" db="EMBL/GenBank/DDBJ databases">
        <title>Draft genome of Gammaproteobacteria bacterium LSUCC0057, a member of the SAR92 clade.</title>
        <authorList>
            <person name="Lanclos V.C."/>
            <person name="Doiron C."/>
            <person name="Henson M.W."/>
            <person name="Thrash J.C."/>
        </authorList>
    </citation>
    <scope>NUCLEOTIDE SEQUENCE [LARGE SCALE GENOMIC DNA]</scope>
    <source>
        <strain evidence="10 11">LSUCC0057</strain>
    </source>
</reference>
<dbReference type="SUPFAM" id="SSF50969">
    <property type="entry name" value="YVTN repeat-like/Quinoprotein amine dehydrogenase"/>
    <property type="match status" value="1"/>
</dbReference>
<evidence type="ECO:0000256" key="3">
    <source>
        <dbReference type="ARBA" id="ARBA00022448"/>
    </source>
</evidence>
<dbReference type="EMBL" id="SPIA01000001">
    <property type="protein sequence ID" value="TFH68703.1"/>
    <property type="molecule type" value="Genomic_DNA"/>
</dbReference>
<feature type="chain" id="PRO_5021398625" evidence="9">
    <location>
        <begin position="24"/>
        <end position="416"/>
    </location>
</feature>
<dbReference type="Pfam" id="PF06433">
    <property type="entry name" value="Me-amine-dh_H"/>
    <property type="match status" value="1"/>
</dbReference>
<sequence>MKLTKLTFAISAAALLLGSYGCAPEAEQADTSHADHVAPAVEIVADPSLPPLPIETIGTVETLPERYPESWVLVDEVSFFKMSAGKIIVLDLLEEKPARRIKGMMDKSLIGNFVQHPTRNEQYIMESFHERGSRGKKFDVLAIYDKTGLNLIKEIFWEETGTDRLQALPERYSMAISGDGKLLFVANFNPAASFTVVDLDSHKILSTIATPGCVLTYPTGPRSVSSLCSNGSMLTTVVGSDGQLQSRQRIAPFFDTDTTPIFERPAIINGIAYFPSFTGTMHVVDMSGEVAQYRGSWPMLSEAEAADNHRPSGLSFTDYDDQGHFYTIMQADGAEGTQSHGGHQVWVYDPVAQRKVREIDLPNWGISLAVTRGDKPLLVVTNGELQLDVFDAVSGEYIQTISDIGSDTPLLIHKAL</sequence>
<evidence type="ECO:0000313" key="11">
    <source>
        <dbReference type="Proteomes" id="UP000298133"/>
    </source>
</evidence>
<name>A0A4Y8UN28_9GAMM</name>
<evidence type="ECO:0000256" key="6">
    <source>
        <dbReference type="ARBA" id="ARBA00022982"/>
    </source>
</evidence>
<comment type="similarity">
    <text evidence="2">Belongs to the aromatic amine dehydrogenase heavy chain family.</text>
</comment>